<reference evidence="1" key="1">
    <citation type="submission" date="2021-12" db="EMBL/GenBank/DDBJ databases">
        <authorList>
            <person name="Rodrigo-Torres L."/>
            <person name="Arahal R. D."/>
            <person name="Lucena T."/>
        </authorList>
    </citation>
    <scope>NUCLEOTIDE SEQUENCE</scope>
    <source>
        <strain evidence="1">CECT 8419</strain>
    </source>
</reference>
<dbReference type="Proteomes" id="UP000837803">
    <property type="component" value="Unassembled WGS sequence"/>
</dbReference>
<accession>A0ABM9B5L6</accession>
<gene>
    <name evidence="1" type="ORF">LEM8419_03516</name>
</gene>
<name>A0ABM9B5L6_9BACT</name>
<keyword evidence="2" id="KW-1185">Reference proteome</keyword>
<dbReference type="RefSeq" id="WP_238752471.1">
    <property type="nucleotide sequence ID" value="NZ_CAKLPZ010000007.1"/>
</dbReference>
<evidence type="ECO:0000313" key="1">
    <source>
        <dbReference type="EMBL" id="CAH1002644.1"/>
    </source>
</evidence>
<protein>
    <submittedName>
        <fullName evidence="1">Uncharacterized protein</fullName>
    </submittedName>
</protein>
<organism evidence="1 2">
    <name type="scientific">Neolewinella maritima</name>
    <dbReference type="NCBI Taxonomy" id="1383882"/>
    <lineage>
        <taxon>Bacteria</taxon>
        <taxon>Pseudomonadati</taxon>
        <taxon>Bacteroidota</taxon>
        <taxon>Saprospiria</taxon>
        <taxon>Saprospirales</taxon>
        <taxon>Lewinellaceae</taxon>
        <taxon>Neolewinella</taxon>
    </lineage>
</organism>
<proteinExistence type="predicted"/>
<evidence type="ECO:0000313" key="2">
    <source>
        <dbReference type="Proteomes" id="UP000837803"/>
    </source>
</evidence>
<comment type="caution">
    <text evidence="1">The sequence shown here is derived from an EMBL/GenBank/DDBJ whole genome shotgun (WGS) entry which is preliminary data.</text>
</comment>
<dbReference type="EMBL" id="CAKLPZ010000007">
    <property type="protein sequence ID" value="CAH1002644.1"/>
    <property type="molecule type" value="Genomic_DNA"/>
</dbReference>
<sequence>MQKNYTPGPWMVEGTHKSSINAGEHGHLAEAIVPTLVGTRFSEAVEVRTANAKLMAAAPDLVEAIIDMAESEAYNMHYRKGADHYEEFDADFHKECRQFAEDHWESRLASIPRAALTKAGVLTTITTD</sequence>